<gene>
    <name evidence="2" type="ORF">BO85DRAFT_15575</name>
</gene>
<sequence>MMMWVSFLCCVLLTVPQARCIVLSTCDVYCVSFCGSIDHYESGSLSMPHGVDLAISVGAQDLPVSCVTSVNESASENFLQYCLPVRCWQDAQQPWTLNQPNPHDLRFEARNMGRSLVSTAVGITCLRHR</sequence>
<dbReference type="AlphaFoldDB" id="A0A8G1VRG6"/>
<evidence type="ECO:0000256" key="1">
    <source>
        <dbReference type="SAM" id="SignalP"/>
    </source>
</evidence>
<feature type="chain" id="PRO_5034196935" description="Secreted protein" evidence="1">
    <location>
        <begin position="21"/>
        <end position="129"/>
    </location>
</feature>
<proteinExistence type="predicted"/>
<protein>
    <recommendedName>
        <fullName evidence="4">Secreted protein</fullName>
    </recommendedName>
</protein>
<dbReference type="GeneID" id="37157588"/>
<keyword evidence="1" id="KW-0732">Signal</keyword>
<organism evidence="2 3">
    <name type="scientific">Aspergillus piperis CBS 112811</name>
    <dbReference type="NCBI Taxonomy" id="1448313"/>
    <lineage>
        <taxon>Eukaryota</taxon>
        <taxon>Fungi</taxon>
        <taxon>Dikarya</taxon>
        <taxon>Ascomycota</taxon>
        <taxon>Pezizomycotina</taxon>
        <taxon>Eurotiomycetes</taxon>
        <taxon>Eurotiomycetidae</taxon>
        <taxon>Eurotiales</taxon>
        <taxon>Aspergillaceae</taxon>
        <taxon>Aspergillus</taxon>
        <taxon>Aspergillus subgen. Circumdati</taxon>
    </lineage>
</organism>
<evidence type="ECO:0008006" key="4">
    <source>
        <dbReference type="Google" id="ProtNLM"/>
    </source>
</evidence>
<evidence type="ECO:0000313" key="3">
    <source>
        <dbReference type="Proteomes" id="UP000249526"/>
    </source>
</evidence>
<feature type="signal peptide" evidence="1">
    <location>
        <begin position="1"/>
        <end position="20"/>
    </location>
</feature>
<name>A0A8G1VRG6_9EURO</name>
<evidence type="ECO:0000313" key="2">
    <source>
        <dbReference type="EMBL" id="RAH63034.1"/>
    </source>
</evidence>
<accession>A0A8G1VRG6</accession>
<dbReference type="EMBL" id="KZ825054">
    <property type="protein sequence ID" value="RAH63034.1"/>
    <property type="molecule type" value="Genomic_DNA"/>
</dbReference>
<dbReference type="Proteomes" id="UP000249526">
    <property type="component" value="Unassembled WGS sequence"/>
</dbReference>
<dbReference type="RefSeq" id="XP_025520956.1">
    <property type="nucleotide sequence ID" value="XM_025654186.1"/>
</dbReference>
<keyword evidence="3" id="KW-1185">Reference proteome</keyword>
<reference evidence="2 3" key="1">
    <citation type="submission" date="2018-02" db="EMBL/GenBank/DDBJ databases">
        <title>The genomes of Aspergillus section Nigri reveals drivers in fungal speciation.</title>
        <authorList>
            <consortium name="DOE Joint Genome Institute"/>
            <person name="Vesth T.C."/>
            <person name="Nybo J."/>
            <person name="Theobald S."/>
            <person name="Brandl J."/>
            <person name="Frisvad J.C."/>
            <person name="Nielsen K.F."/>
            <person name="Lyhne E.K."/>
            <person name="Kogle M.E."/>
            <person name="Kuo A."/>
            <person name="Riley R."/>
            <person name="Clum A."/>
            <person name="Nolan M."/>
            <person name="Lipzen A."/>
            <person name="Salamov A."/>
            <person name="Henrissat B."/>
            <person name="Wiebenga A."/>
            <person name="De vries R.P."/>
            <person name="Grigoriev I.V."/>
            <person name="Mortensen U.H."/>
            <person name="Andersen M.R."/>
            <person name="Baker S.E."/>
        </authorList>
    </citation>
    <scope>NUCLEOTIDE SEQUENCE [LARGE SCALE GENOMIC DNA]</scope>
    <source>
        <strain evidence="2 3">CBS 112811</strain>
    </source>
</reference>